<dbReference type="SUPFAM" id="SSF117281">
    <property type="entry name" value="Kelch motif"/>
    <property type="match status" value="1"/>
</dbReference>
<feature type="region of interest" description="Disordered" evidence="1">
    <location>
        <begin position="301"/>
        <end position="321"/>
    </location>
</feature>
<dbReference type="Gene3D" id="2.120.10.80">
    <property type="entry name" value="Kelch-type beta propeller"/>
    <property type="match status" value="1"/>
</dbReference>
<evidence type="ECO:0000313" key="3">
    <source>
        <dbReference type="EMBL" id="KAF0518668.1"/>
    </source>
</evidence>
<dbReference type="InterPro" id="IPR015915">
    <property type="entry name" value="Kelch-typ_b-propeller"/>
</dbReference>
<evidence type="ECO:0000256" key="2">
    <source>
        <dbReference type="SAM" id="Phobius"/>
    </source>
</evidence>
<organism evidence="3 4">
    <name type="scientific">Gigaspora margarita</name>
    <dbReference type="NCBI Taxonomy" id="4874"/>
    <lineage>
        <taxon>Eukaryota</taxon>
        <taxon>Fungi</taxon>
        <taxon>Fungi incertae sedis</taxon>
        <taxon>Mucoromycota</taxon>
        <taxon>Glomeromycotina</taxon>
        <taxon>Glomeromycetes</taxon>
        <taxon>Diversisporales</taxon>
        <taxon>Gigasporaceae</taxon>
        <taxon>Gigaspora</taxon>
    </lineage>
</organism>
<keyword evidence="2" id="KW-0472">Membrane</keyword>
<comment type="caution">
    <text evidence="3">The sequence shown here is derived from an EMBL/GenBank/DDBJ whole genome shotgun (WGS) entry which is preliminary data.</text>
</comment>
<dbReference type="Proteomes" id="UP000439903">
    <property type="component" value="Unassembled WGS sequence"/>
</dbReference>
<keyword evidence="4" id="KW-1185">Reference proteome</keyword>
<gene>
    <name evidence="3" type="ORF">F8M41_016716</name>
</gene>
<accession>A0A8H4EMQ4</accession>
<feature type="transmembrane region" description="Helical" evidence="2">
    <location>
        <begin position="337"/>
        <end position="357"/>
    </location>
</feature>
<dbReference type="EMBL" id="WTPW01000369">
    <property type="protein sequence ID" value="KAF0518668.1"/>
    <property type="molecule type" value="Genomic_DNA"/>
</dbReference>
<evidence type="ECO:0000313" key="4">
    <source>
        <dbReference type="Proteomes" id="UP000439903"/>
    </source>
</evidence>
<name>A0A8H4EMQ4_GIGMA</name>
<protein>
    <submittedName>
        <fullName evidence="3">Kelch repeat protein</fullName>
    </submittedName>
</protein>
<keyword evidence="2" id="KW-1133">Transmembrane helix</keyword>
<feature type="compositionally biased region" description="Low complexity" evidence="1">
    <location>
        <begin position="301"/>
        <end position="317"/>
    </location>
</feature>
<evidence type="ECO:0000256" key="1">
    <source>
        <dbReference type="SAM" id="MobiDB-lite"/>
    </source>
</evidence>
<dbReference type="OrthoDB" id="432528at2759"/>
<dbReference type="AlphaFoldDB" id="A0A8H4EMQ4"/>
<sequence>MSVSLDNNTIIYGSGWIDNIVSIPDIGYYPKGPFLGGKSNDKLFFIAHYPELQANAFDITLNKWETNISCRGIPIDYHDNSISWVTDEQTSKSYLYDGSYYTNLVIFDSANLAWINSTSNPQNLIQNLFPKFITYSGFVQVLSGSDKIFYIGGTVNQLMPMNSILTYDIVLDSWLINNTTGKEIEGRTGLTAVMSSDKRIIVYGGINKDKLRPALPYLAVLDTSKIPYVWSTPTVENSIGSITERSSIIIQNYMITTSGRNLSRRGSLKYDNQDIYKLNISNPLSYKWSLFATPNNKSNSVDIKNSNNNSKSNGNSNGRFNPVNANVNGASGLSIRWIVIISVIVAAFILLLILVIHKIIQRKCNAK</sequence>
<proteinExistence type="predicted"/>
<keyword evidence="2" id="KW-0812">Transmembrane</keyword>
<reference evidence="3 4" key="1">
    <citation type="journal article" date="2019" name="Environ. Microbiol.">
        <title>At the nexus of three kingdoms: the genome of the mycorrhizal fungus Gigaspora margarita provides insights into plant, endobacterial and fungal interactions.</title>
        <authorList>
            <person name="Venice F."/>
            <person name="Ghignone S."/>
            <person name="Salvioli di Fossalunga A."/>
            <person name="Amselem J."/>
            <person name="Novero M."/>
            <person name="Xianan X."/>
            <person name="Sedzielewska Toro K."/>
            <person name="Morin E."/>
            <person name="Lipzen A."/>
            <person name="Grigoriev I.V."/>
            <person name="Henrissat B."/>
            <person name="Martin F.M."/>
            <person name="Bonfante P."/>
        </authorList>
    </citation>
    <scope>NUCLEOTIDE SEQUENCE [LARGE SCALE GENOMIC DNA]</scope>
    <source>
        <strain evidence="3 4">BEG34</strain>
    </source>
</reference>